<accession>A0A4R5VG14</accession>
<sequence>MDQRQRTSPLPSFQVEIVVVKDGLKAGKHQGCHHISPRDFLPGALQVPRLEGLKDSQMVSPNADGDVR</sequence>
<reference evidence="1 2" key="1">
    <citation type="submission" date="2019-03" db="EMBL/GenBank/DDBJ databases">
        <title>Ruegeria lutea sp. nov., a novel strain, isolated from marine sediment, the Masan Bay, South Korea.</title>
        <authorList>
            <person name="Kim J."/>
            <person name="Kim D.-Y."/>
            <person name="Lee S.-S."/>
        </authorList>
    </citation>
    <scope>NUCLEOTIDE SEQUENCE [LARGE SCALE GENOMIC DNA]</scope>
    <source>
        <strain evidence="1 2">318-1</strain>
    </source>
</reference>
<organism evidence="1 2">
    <name type="scientific">Antarcticimicrobium luteum</name>
    <dbReference type="NCBI Taxonomy" id="2547397"/>
    <lineage>
        <taxon>Bacteria</taxon>
        <taxon>Pseudomonadati</taxon>
        <taxon>Pseudomonadota</taxon>
        <taxon>Alphaproteobacteria</taxon>
        <taxon>Rhodobacterales</taxon>
        <taxon>Paracoccaceae</taxon>
        <taxon>Antarcticimicrobium</taxon>
    </lineage>
</organism>
<proteinExistence type="predicted"/>
<gene>
    <name evidence="1" type="ORF">E1832_03945</name>
</gene>
<evidence type="ECO:0000313" key="1">
    <source>
        <dbReference type="EMBL" id="TDK51288.1"/>
    </source>
</evidence>
<keyword evidence="2" id="KW-1185">Reference proteome</keyword>
<name>A0A4R5VG14_9RHOB</name>
<comment type="caution">
    <text evidence="1">The sequence shown here is derived from an EMBL/GenBank/DDBJ whole genome shotgun (WGS) entry which is preliminary data.</text>
</comment>
<protein>
    <submittedName>
        <fullName evidence="1">Uncharacterized protein</fullName>
    </submittedName>
</protein>
<dbReference type="EMBL" id="SMUV01000048">
    <property type="protein sequence ID" value="TDK51288.1"/>
    <property type="molecule type" value="Genomic_DNA"/>
</dbReference>
<dbReference type="AlphaFoldDB" id="A0A4R5VG14"/>
<dbReference type="RefSeq" id="WP_133358429.1">
    <property type="nucleotide sequence ID" value="NZ_SMUV01000048.1"/>
</dbReference>
<dbReference type="Proteomes" id="UP000295301">
    <property type="component" value="Unassembled WGS sequence"/>
</dbReference>
<evidence type="ECO:0000313" key="2">
    <source>
        <dbReference type="Proteomes" id="UP000295301"/>
    </source>
</evidence>